<accession>A0ABW4V0N3</accession>
<evidence type="ECO:0000313" key="1">
    <source>
        <dbReference type="EMBL" id="MFD1992413.1"/>
    </source>
</evidence>
<dbReference type="RefSeq" id="WP_204826113.1">
    <property type="nucleotide sequence ID" value="NZ_JBHUGF010000011.1"/>
</dbReference>
<name>A0ABW4V0N3_9BACL</name>
<proteinExistence type="predicted"/>
<dbReference type="EMBL" id="JBHUGF010000011">
    <property type="protein sequence ID" value="MFD1992413.1"/>
    <property type="molecule type" value="Genomic_DNA"/>
</dbReference>
<protein>
    <submittedName>
        <fullName evidence="1">Uncharacterized protein</fullName>
    </submittedName>
</protein>
<sequence>MITVPLNDQGMKDMEFDSDHSIHVQEIKLNEQQFHKLYETGIFDSLNRLCNVIIDDFESEVIPYKNLLHAQKEIKNVFGNNEMNEVSLLLQLIDLAILKQTGIYFYF</sequence>
<gene>
    <name evidence="1" type="ORF">ACFSGI_20780</name>
</gene>
<keyword evidence="2" id="KW-1185">Reference proteome</keyword>
<comment type="caution">
    <text evidence="1">The sequence shown here is derived from an EMBL/GenBank/DDBJ whole genome shotgun (WGS) entry which is preliminary data.</text>
</comment>
<reference evidence="2" key="1">
    <citation type="journal article" date="2019" name="Int. J. Syst. Evol. Microbiol.">
        <title>The Global Catalogue of Microorganisms (GCM) 10K type strain sequencing project: providing services to taxonomists for standard genome sequencing and annotation.</title>
        <authorList>
            <consortium name="The Broad Institute Genomics Platform"/>
            <consortium name="The Broad Institute Genome Sequencing Center for Infectious Disease"/>
            <person name="Wu L."/>
            <person name="Ma J."/>
        </authorList>
    </citation>
    <scope>NUCLEOTIDE SEQUENCE [LARGE SCALE GENOMIC DNA]</scope>
    <source>
        <strain evidence="2">CGMCC 1.15067</strain>
    </source>
</reference>
<evidence type="ECO:0000313" key="2">
    <source>
        <dbReference type="Proteomes" id="UP001597403"/>
    </source>
</evidence>
<organism evidence="1 2">
    <name type="scientific">Paenibacillus nicotianae</name>
    <dbReference type="NCBI Taxonomy" id="1526551"/>
    <lineage>
        <taxon>Bacteria</taxon>
        <taxon>Bacillati</taxon>
        <taxon>Bacillota</taxon>
        <taxon>Bacilli</taxon>
        <taxon>Bacillales</taxon>
        <taxon>Paenibacillaceae</taxon>
        <taxon>Paenibacillus</taxon>
    </lineage>
</organism>
<dbReference type="Proteomes" id="UP001597403">
    <property type="component" value="Unassembled WGS sequence"/>
</dbReference>